<keyword evidence="2 5" id="KW-0238">DNA-binding</keyword>
<dbReference type="InterPro" id="IPR011711">
    <property type="entry name" value="GntR_C"/>
</dbReference>
<keyword evidence="6" id="KW-1185">Reference proteome</keyword>
<accession>A0A839QTS9</accession>
<evidence type="ECO:0000256" key="1">
    <source>
        <dbReference type="ARBA" id="ARBA00023015"/>
    </source>
</evidence>
<keyword evidence="1" id="KW-0805">Transcription regulation</keyword>
<dbReference type="CDD" id="cd07377">
    <property type="entry name" value="WHTH_GntR"/>
    <property type="match status" value="1"/>
</dbReference>
<dbReference type="PANTHER" id="PTHR43537:SF5">
    <property type="entry name" value="UXU OPERON TRANSCRIPTIONAL REGULATOR"/>
    <property type="match status" value="1"/>
</dbReference>
<dbReference type="Gene3D" id="1.20.120.530">
    <property type="entry name" value="GntR ligand-binding domain-like"/>
    <property type="match status" value="1"/>
</dbReference>
<evidence type="ECO:0000313" key="5">
    <source>
        <dbReference type="EMBL" id="MBB3023714.1"/>
    </source>
</evidence>
<dbReference type="InterPro" id="IPR036390">
    <property type="entry name" value="WH_DNA-bd_sf"/>
</dbReference>
<dbReference type="GO" id="GO:0003700">
    <property type="term" value="F:DNA-binding transcription factor activity"/>
    <property type="evidence" value="ECO:0007669"/>
    <property type="project" value="InterPro"/>
</dbReference>
<dbReference type="SMART" id="SM00895">
    <property type="entry name" value="FCD"/>
    <property type="match status" value="1"/>
</dbReference>
<dbReference type="GO" id="GO:0003677">
    <property type="term" value="F:DNA binding"/>
    <property type="evidence" value="ECO:0007669"/>
    <property type="project" value="UniProtKB-KW"/>
</dbReference>
<reference evidence="5 6" key="1">
    <citation type="submission" date="2020-08" db="EMBL/GenBank/DDBJ databases">
        <title>Sequencing the genomes of 1000 actinobacteria strains.</title>
        <authorList>
            <person name="Klenk H.-P."/>
        </authorList>
    </citation>
    <scope>NUCLEOTIDE SEQUENCE [LARGE SCALE GENOMIC DNA]</scope>
    <source>
        <strain evidence="5 6">DSM 23040</strain>
    </source>
</reference>
<dbReference type="EMBL" id="JACHWP010000010">
    <property type="protein sequence ID" value="MBB3023714.1"/>
    <property type="molecule type" value="Genomic_DNA"/>
</dbReference>
<feature type="domain" description="HTH gntR-type" evidence="4">
    <location>
        <begin position="1"/>
        <end position="69"/>
    </location>
</feature>
<dbReference type="InterPro" id="IPR000524">
    <property type="entry name" value="Tscrpt_reg_HTH_GntR"/>
</dbReference>
<dbReference type="SUPFAM" id="SSF48008">
    <property type="entry name" value="GntR ligand-binding domain-like"/>
    <property type="match status" value="1"/>
</dbReference>
<dbReference type="PANTHER" id="PTHR43537">
    <property type="entry name" value="TRANSCRIPTIONAL REGULATOR, GNTR FAMILY"/>
    <property type="match status" value="1"/>
</dbReference>
<dbReference type="Gene3D" id="1.10.10.10">
    <property type="entry name" value="Winged helix-like DNA-binding domain superfamily/Winged helix DNA-binding domain"/>
    <property type="match status" value="1"/>
</dbReference>
<dbReference type="InterPro" id="IPR036388">
    <property type="entry name" value="WH-like_DNA-bd_sf"/>
</dbReference>
<gene>
    <name evidence="5" type="ORF">FHX50_002015</name>
</gene>
<dbReference type="PROSITE" id="PS50949">
    <property type="entry name" value="HTH_GNTR"/>
    <property type="match status" value="1"/>
</dbReference>
<proteinExistence type="predicted"/>
<dbReference type="SUPFAM" id="SSF46785">
    <property type="entry name" value="Winged helix' DNA-binding domain"/>
    <property type="match status" value="1"/>
</dbReference>
<dbReference type="RefSeq" id="WP_183377058.1">
    <property type="nucleotide sequence ID" value="NZ_CBCSFZ010000039.1"/>
</dbReference>
<protein>
    <submittedName>
        <fullName evidence="5">DNA-binding FadR family transcriptional regulator</fullName>
    </submittedName>
</protein>
<dbReference type="AlphaFoldDB" id="A0A839QTS9"/>
<evidence type="ECO:0000256" key="3">
    <source>
        <dbReference type="ARBA" id="ARBA00023163"/>
    </source>
</evidence>
<sequence length="234" mass="25732">MKTADRALRGILQRIADGTYPIKAELPPESDIAAELGMSRLSVREAMRELIADGVIAAKQGRRHRIAPTIHWSVRSRELATTVAALEGGSQRLVDELLEARQVLEVEICRLAATRITDEQLEQMQQQVDIMESTRDSLDEADIAANVAADLVFHQVIVDAARNRFLATGMRPLADMLFAVREQTSRSAEVRTDALHHHRQILAALTDRDPGAAADAMAAHMDQTMEASHGLSLS</sequence>
<keyword evidence="3" id="KW-0804">Transcription</keyword>
<dbReference type="Pfam" id="PF07729">
    <property type="entry name" value="FCD"/>
    <property type="match status" value="1"/>
</dbReference>
<name>A0A839QTS9_9MICO</name>
<dbReference type="InterPro" id="IPR008920">
    <property type="entry name" value="TF_FadR/GntR_C"/>
</dbReference>
<evidence type="ECO:0000313" key="6">
    <source>
        <dbReference type="Proteomes" id="UP000568050"/>
    </source>
</evidence>
<dbReference type="PRINTS" id="PR00035">
    <property type="entry name" value="HTHGNTR"/>
</dbReference>
<evidence type="ECO:0000256" key="2">
    <source>
        <dbReference type="ARBA" id="ARBA00023125"/>
    </source>
</evidence>
<comment type="caution">
    <text evidence="5">The sequence shown here is derived from an EMBL/GenBank/DDBJ whole genome shotgun (WGS) entry which is preliminary data.</text>
</comment>
<organism evidence="5 6">
    <name type="scientific">Helcobacillus massiliensis</name>
    <dbReference type="NCBI Taxonomy" id="521392"/>
    <lineage>
        <taxon>Bacteria</taxon>
        <taxon>Bacillati</taxon>
        <taxon>Actinomycetota</taxon>
        <taxon>Actinomycetes</taxon>
        <taxon>Micrococcales</taxon>
        <taxon>Dermabacteraceae</taxon>
        <taxon>Helcobacillus</taxon>
    </lineage>
</organism>
<dbReference type="Proteomes" id="UP000568050">
    <property type="component" value="Unassembled WGS sequence"/>
</dbReference>
<dbReference type="SMART" id="SM00345">
    <property type="entry name" value="HTH_GNTR"/>
    <property type="match status" value="1"/>
</dbReference>
<evidence type="ECO:0000259" key="4">
    <source>
        <dbReference type="PROSITE" id="PS50949"/>
    </source>
</evidence>
<dbReference type="Pfam" id="PF00392">
    <property type="entry name" value="GntR"/>
    <property type="match status" value="1"/>
</dbReference>